<dbReference type="Pfam" id="PF23055">
    <property type="entry name" value="DUF7041"/>
    <property type="match status" value="1"/>
</dbReference>
<feature type="domain" description="DUF7041" evidence="1">
    <location>
        <begin position="38"/>
        <end position="120"/>
    </location>
</feature>
<dbReference type="PANTHER" id="PTHR33327">
    <property type="entry name" value="ENDONUCLEASE"/>
    <property type="match status" value="1"/>
</dbReference>
<proteinExistence type="predicted"/>
<dbReference type="InParanoid" id="A0A7M7IQK6"/>
<dbReference type="AlphaFoldDB" id="A0A7M7IQK6"/>
<evidence type="ECO:0000313" key="3">
    <source>
        <dbReference type="Proteomes" id="UP000002358"/>
    </source>
</evidence>
<accession>A0A7M7IQK6</accession>
<protein>
    <recommendedName>
        <fullName evidence="1">DUF7041 domain-containing protein</fullName>
    </recommendedName>
</protein>
<organism evidence="2 3">
    <name type="scientific">Nasonia vitripennis</name>
    <name type="common">Parasitic wasp</name>
    <dbReference type="NCBI Taxonomy" id="7425"/>
    <lineage>
        <taxon>Eukaryota</taxon>
        <taxon>Metazoa</taxon>
        <taxon>Ecdysozoa</taxon>
        <taxon>Arthropoda</taxon>
        <taxon>Hexapoda</taxon>
        <taxon>Insecta</taxon>
        <taxon>Pterygota</taxon>
        <taxon>Neoptera</taxon>
        <taxon>Endopterygota</taxon>
        <taxon>Hymenoptera</taxon>
        <taxon>Apocrita</taxon>
        <taxon>Proctotrupomorpha</taxon>
        <taxon>Chalcidoidea</taxon>
        <taxon>Pteromalidae</taxon>
        <taxon>Pteromalinae</taxon>
        <taxon>Nasonia</taxon>
    </lineage>
</organism>
<keyword evidence="3" id="KW-1185">Reference proteome</keyword>
<evidence type="ECO:0000259" key="1">
    <source>
        <dbReference type="Pfam" id="PF23055"/>
    </source>
</evidence>
<dbReference type="EnsemblMetazoa" id="XM_016984851">
    <property type="protein sequence ID" value="XP_016840340"/>
    <property type="gene ID" value="LOC107981014"/>
</dbReference>
<dbReference type="InterPro" id="IPR055469">
    <property type="entry name" value="DUF7041"/>
</dbReference>
<dbReference type="RefSeq" id="XP_016840340.1">
    <property type="nucleotide sequence ID" value="XM_016984851.1"/>
</dbReference>
<dbReference type="Proteomes" id="UP000002358">
    <property type="component" value="Unassembled WGS sequence"/>
</dbReference>
<sequence>MPETPVELAARLQRELDEARAAMAHPITRVEAYRSPKLPAFIRADPGMWFNQVEASFRYAHIMVEGTKADCIIEALDQEAMTAIRDIALIEPQPPDVYVQIKNRLITAFSASTESKFRKLPKGLVLNDGKPSLILNRLRSLDDGAKCDDAIIKSVFLEQLQHNHRVIIVASDISDLNKLATLADKIVENSPSEARLSAVNVNSDISSLASEVKRLADSFEKFSTRVGNLESSFKAFKGRSRSKSRDSSGLCLAHRKYPDNPTKYKKWCSEYSKWASKN</sequence>
<dbReference type="PANTHER" id="PTHR33327:SF3">
    <property type="entry name" value="RNA-DIRECTED DNA POLYMERASE"/>
    <property type="match status" value="1"/>
</dbReference>
<name>A0A7M7IQK6_NASVI</name>
<dbReference type="KEGG" id="nvi:107981014"/>
<dbReference type="OrthoDB" id="7552726at2759"/>
<dbReference type="GeneID" id="107981014"/>
<evidence type="ECO:0000313" key="2">
    <source>
        <dbReference type="EnsemblMetazoa" id="XP_016840340"/>
    </source>
</evidence>
<reference evidence="2" key="1">
    <citation type="submission" date="2021-01" db="UniProtKB">
        <authorList>
            <consortium name="EnsemblMetazoa"/>
        </authorList>
    </citation>
    <scope>IDENTIFICATION</scope>
</reference>
<dbReference type="SMR" id="A0A7M7IQK6"/>